<keyword evidence="2" id="KW-1185">Reference proteome</keyword>
<comment type="caution">
    <text evidence="1">The sequence shown here is derived from an EMBL/GenBank/DDBJ whole genome shotgun (WGS) entry which is preliminary data.</text>
</comment>
<name>A0ABW6F6Y8_9ACTN</name>
<organism evidence="1 2">
    <name type="scientific">Streptomyces rubiginosohelvolus</name>
    <dbReference type="NCBI Taxonomy" id="67362"/>
    <lineage>
        <taxon>Bacteria</taxon>
        <taxon>Bacillati</taxon>
        <taxon>Actinomycetota</taxon>
        <taxon>Actinomycetes</taxon>
        <taxon>Kitasatosporales</taxon>
        <taxon>Streptomycetaceae</taxon>
        <taxon>Streptomyces</taxon>
    </lineage>
</organism>
<sequence length="163" mass="18481">MNGRRVRLLHLPTGGRLDLIDSSSSGRTRHMKTVFSYETSWHDEPGSQRLWTTGVLSPREALCAELWAPRPCTVLRSALLMRSMPLWYKFDIQRAWRQPRPGESFPTLFWENDVDEADAAKVAWLLTESPVKIPGATYETDGPETGRLRLGDAQVRLTSQISA</sequence>
<evidence type="ECO:0000313" key="2">
    <source>
        <dbReference type="Proteomes" id="UP001598352"/>
    </source>
</evidence>
<proteinExistence type="predicted"/>
<dbReference type="Proteomes" id="UP001598352">
    <property type="component" value="Unassembled WGS sequence"/>
</dbReference>
<reference evidence="1 2" key="1">
    <citation type="submission" date="2024-09" db="EMBL/GenBank/DDBJ databases">
        <title>The Natural Products Discovery Center: Release of the First 8490 Sequenced Strains for Exploring Actinobacteria Biosynthetic Diversity.</title>
        <authorList>
            <person name="Kalkreuter E."/>
            <person name="Kautsar S.A."/>
            <person name="Yang D."/>
            <person name="Bader C.D."/>
            <person name="Teijaro C.N."/>
            <person name="Fluegel L."/>
            <person name="Davis C.M."/>
            <person name="Simpson J.R."/>
            <person name="Lauterbach L."/>
            <person name="Steele A.D."/>
            <person name="Gui C."/>
            <person name="Meng S."/>
            <person name="Li G."/>
            <person name="Viehrig K."/>
            <person name="Ye F."/>
            <person name="Su P."/>
            <person name="Kiefer A.F."/>
            <person name="Nichols A."/>
            <person name="Cepeda A.J."/>
            <person name="Yan W."/>
            <person name="Fan B."/>
            <person name="Jiang Y."/>
            <person name="Adhikari A."/>
            <person name="Zheng C.-J."/>
            <person name="Schuster L."/>
            <person name="Cowan T.M."/>
            <person name="Smanski M.J."/>
            <person name="Chevrette M.G."/>
            <person name="De Carvalho L.P.S."/>
            <person name="Shen B."/>
        </authorList>
    </citation>
    <scope>NUCLEOTIDE SEQUENCE [LARGE SCALE GENOMIC DNA]</scope>
    <source>
        <strain evidence="1 2">NPDC058428</strain>
    </source>
</reference>
<gene>
    <name evidence="1" type="ORF">ACFWOQ_21400</name>
</gene>
<protein>
    <submittedName>
        <fullName evidence="1">Uncharacterized protein</fullName>
    </submittedName>
</protein>
<accession>A0ABW6F6Y8</accession>
<evidence type="ECO:0000313" key="1">
    <source>
        <dbReference type="EMBL" id="MFD4825130.1"/>
    </source>
</evidence>
<dbReference type="EMBL" id="JBHXKZ010000018">
    <property type="protein sequence ID" value="MFD4825130.1"/>
    <property type="molecule type" value="Genomic_DNA"/>
</dbReference>
<dbReference type="RefSeq" id="WP_382775116.1">
    <property type="nucleotide sequence ID" value="NZ_JBHXKZ010000018.1"/>
</dbReference>